<dbReference type="KEGG" id="nwl:NWFMUON74_71620"/>
<organism evidence="1 2">
    <name type="scientific">Nocardia wallacei</name>
    <dbReference type="NCBI Taxonomy" id="480035"/>
    <lineage>
        <taxon>Bacteria</taxon>
        <taxon>Bacillati</taxon>
        <taxon>Actinomycetota</taxon>
        <taxon>Actinomycetes</taxon>
        <taxon>Mycobacteriales</taxon>
        <taxon>Nocardiaceae</taxon>
        <taxon>Nocardia</taxon>
    </lineage>
</organism>
<dbReference type="Proteomes" id="UP000516173">
    <property type="component" value="Chromosome"/>
</dbReference>
<accession>A0A7G1KVV0</accession>
<evidence type="ECO:0000313" key="2">
    <source>
        <dbReference type="Proteomes" id="UP000516173"/>
    </source>
</evidence>
<protein>
    <submittedName>
        <fullName evidence="1">Uncharacterized protein</fullName>
    </submittedName>
</protein>
<dbReference type="AlphaFoldDB" id="A0A7G1KVV0"/>
<keyword evidence="2" id="KW-1185">Reference proteome</keyword>
<reference evidence="1 2" key="1">
    <citation type="submission" date="2020-08" db="EMBL/GenBank/DDBJ databases">
        <title>Genome Sequencing of Nocardia wallacei strain FMUON74 and assembly.</title>
        <authorList>
            <person name="Toyokawa M."/>
            <person name="Uesaka K."/>
        </authorList>
    </citation>
    <scope>NUCLEOTIDE SEQUENCE [LARGE SCALE GENOMIC DNA]</scope>
    <source>
        <strain evidence="1 2">FMUON74</strain>
    </source>
</reference>
<dbReference type="EMBL" id="AP023396">
    <property type="protein sequence ID" value="BCK59390.1"/>
    <property type="molecule type" value="Genomic_DNA"/>
</dbReference>
<sequence>MSFVTARALPHRSAAGCGDLSAEVSSPAAVTDPGLTRPEPVSTLVQSPIDAVAAACCPGRDGYCADEDLVTHRDKSFTDKLRAPRGAHQLEEC</sequence>
<evidence type="ECO:0000313" key="1">
    <source>
        <dbReference type="EMBL" id="BCK59390.1"/>
    </source>
</evidence>
<name>A0A7G1KVV0_9NOCA</name>
<proteinExistence type="predicted"/>
<gene>
    <name evidence="1" type="ORF">NWFMUON74_71620</name>
</gene>